<dbReference type="AlphaFoldDB" id="A0A127K043"/>
<accession>A0A127K043</accession>
<dbReference type="Pfam" id="PF01914">
    <property type="entry name" value="MarC"/>
    <property type="match status" value="1"/>
</dbReference>
<keyword evidence="3" id="KW-1003">Cell membrane</keyword>
<feature type="transmembrane region" description="Helical" evidence="7">
    <location>
        <begin position="197"/>
        <end position="214"/>
    </location>
</feature>
<keyword evidence="6 7" id="KW-0472">Membrane</keyword>
<comment type="subcellular location">
    <subcellularLocation>
        <location evidence="1 7">Cell membrane</location>
        <topology evidence="1 7">Multi-pass membrane protein</topology>
    </subcellularLocation>
</comment>
<dbReference type="InterPro" id="IPR002771">
    <property type="entry name" value="Multi_antbiot-R_MarC"/>
</dbReference>
<dbReference type="EMBL" id="CP010951">
    <property type="protein sequence ID" value="AMO25495.1"/>
    <property type="molecule type" value="Genomic_DNA"/>
</dbReference>
<dbReference type="PATRIC" id="fig|94132.3.peg.3246"/>
<evidence type="ECO:0000256" key="3">
    <source>
        <dbReference type="ARBA" id="ARBA00022475"/>
    </source>
</evidence>
<gene>
    <name evidence="8" type="ORF">UC35_15935</name>
</gene>
<keyword evidence="9" id="KW-1185">Reference proteome</keyword>
<proteinExistence type="inferred from homology"/>
<evidence type="ECO:0000313" key="8">
    <source>
        <dbReference type="EMBL" id="AMO25495.1"/>
    </source>
</evidence>
<sequence>MPLSVLQSLLLVPLTLLPIINPVGTAPIVLASAGYKDLVLKRLSRQVAINSWIVIVASMLIGTYVLELFGISLPVVRVGGGLLVAYSGWNMLTGNEIDKLREAVAETSSPDLSESEIAQRSFYPLTFPLTTGPGSIAASIALGTQWQPTPLYYYLMGAGVAVIGAAVTASVIYVVFRNAGRLLMRLGEVGTLVMMRMMAFVLLCIGIQIFWTGWVELNRLAR</sequence>
<dbReference type="GO" id="GO:0005886">
    <property type="term" value="C:plasma membrane"/>
    <property type="evidence" value="ECO:0007669"/>
    <property type="project" value="UniProtKB-SubCell"/>
</dbReference>
<keyword evidence="5 7" id="KW-1133">Transmembrane helix</keyword>
<evidence type="ECO:0000313" key="9">
    <source>
        <dbReference type="Proteomes" id="UP000070433"/>
    </source>
</evidence>
<keyword evidence="4 7" id="KW-0812">Transmembrane</keyword>
<dbReference type="PANTHER" id="PTHR33508">
    <property type="entry name" value="UPF0056 MEMBRANE PROTEIN YHCE"/>
    <property type="match status" value="1"/>
</dbReference>
<feature type="transmembrane region" description="Helical" evidence="7">
    <location>
        <begin position="151"/>
        <end position="176"/>
    </location>
</feature>
<evidence type="ECO:0000256" key="7">
    <source>
        <dbReference type="RuleBase" id="RU362048"/>
    </source>
</evidence>
<evidence type="ECO:0000256" key="5">
    <source>
        <dbReference type="ARBA" id="ARBA00022989"/>
    </source>
</evidence>
<comment type="caution">
    <text evidence="7">Lacks conserved residue(s) required for the propagation of feature annotation.</text>
</comment>
<comment type="similarity">
    <text evidence="2 7">Belongs to the UPF0056 (MarC) family.</text>
</comment>
<evidence type="ECO:0000256" key="2">
    <source>
        <dbReference type="ARBA" id="ARBA00009784"/>
    </source>
</evidence>
<reference evidence="8 9" key="1">
    <citation type="journal article" date="2014" name="Int. J. Syst. Evol. Microbiol.">
        <title>Ramlibacter solisilvae sp. nov., isolated from forest soil, and emended description of the genus Ramlibacter.</title>
        <authorList>
            <person name="Lee H.J."/>
            <person name="Lee S.H."/>
            <person name="Lee S.S."/>
            <person name="Lee J.S."/>
            <person name="Kim Y."/>
            <person name="Kim S.C."/>
            <person name="Jeon C.O."/>
        </authorList>
    </citation>
    <scope>NUCLEOTIDE SEQUENCE [LARGE SCALE GENOMIC DNA]</scope>
    <source>
        <strain evidence="8 9">5-10</strain>
    </source>
</reference>
<evidence type="ECO:0000256" key="4">
    <source>
        <dbReference type="ARBA" id="ARBA00022692"/>
    </source>
</evidence>
<dbReference type="Proteomes" id="UP000070433">
    <property type="component" value="Chromosome"/>
</dbReference>
<evidence type="ECO:0000256" key="1">
    <source>
        <dbReference type="ARBA" id="ARBA00004651"/>
    </source>
</evidence>
<protein>
    <recommendedName>
        <fullName evidence="7">UPF0056 membrane protein</fullName>
    </recommendedName>
</protein>
<dbReference type="OrthoDB" id="21094at2"/>
<dbReference type="NCBIfam" id="TIGR00427">
    <property type="entry name" value="NAAT family transporter"/>
    <property type="match status" value="1"/>
</dbReference>
<dbReference type="PANTHER" id="PTHR33508:SF1">
    <property type="entry name" value="UPF0056 MEMBRANE PROTEIN YHCE"/>
    <property type="match status" value="1"/>
</dbReference>
<name>A0A127K043_9BURK</name>
<evidence type="ECO:0000256" key="6">
    <source>
        <dbReference type="ARBA" id="ARBA00023136"/>
    </source>
</evidence>
<feature type="transmembrane region" description="Helical" evidence="7">
    <location>
        <begin position="49"/>
        <end position="66"/>
    </location>
</feature>
<organism evidence="8 9">
    <name type="scientific">Ramlibacter tataouinensis</name>
    <dbReference type="NCBI Taxonomy" id="94132"/>
    <lineage>
        <taxon>Bacteria</taxon>
        <taxon>Pseudomonadati</taxon>
        <taxon>Pseudomonadota</taxon>
        <taxon>Betaproteobacteria</taxon>
        <taxon>Burkholderiales</taxon>
        <taxon>Comamonadaceae</taxon>
        <taxon>Ramlibacter</taxon>
    </lineage>
</organism>